<dbReference type="Proteomes" id="UP000824164">
    <property type="component" value="Unassembled WGS sequence"/>
</dbReference>
<dbReference type="GO" id="GO:0046872">
    <property type="term" value="F:metal ion binding"/>
    <property type="evidence" value="ECO:0007669"/>
    <property type="project" value="InterPro"/>
</dbReference>
<dbReference type="InterPro" id="IPR018211">
    <property type="entry name" value="ADH_Fe_CS"/>
</dbReference>
<reference evidence="2" key="1">
    <citation type="submission" date="2020-10" db="EMBL/GenBank/DDBJ databases">
        <authorList>
            <person name="Gilroy R."/>
        </authorList>
    </citation>
    <scope>NUCLEOTIDE SEQUENCE</scope>
    <source>
        <strain evidence="2">CHK187-14744</strain>
    </source>
</reference>
<dbReference type="Pfam" id="PF25137">
    <property type="entry name" value="ADH_Fe_C"/>
    <property type="match status" value="1"/>
</dbReference>
<dbReference type="AlphaFoldDB" id="A0A9D1HEN4"/>
<gene>
    <name evidence="2" type="ORF">IAB63_00890</name>
</gene>
<dbReference type="EMBL" id="DVLT01000004">
    <property type="protein sequence ID" value="HIU01793.1"/>
    <property type="molecule type" value="Genomic_DNA"/>
</dbReference>
<comment type="caution">
    <text evidence="2">The sequence shown here is derived from an EMBL/GenBank/DDBJ whole genome shotgun (WGS) entry which is preliminary data.</text>
</comment>
<sequence>MGYVHAIGHTLSGLYDTPHGLAMAILLPHVLRAYGPKAHKRLAELCDICRLAEKADTVQGKAEAFIRWIEEMKQKMGIPEYPDMIREEDVDQIVAWAEKEGNPLYPTPVTWNKKDFKKFILSLLQERDQVRSV</sequence>
<dbReference type="GO" id="GO:0004022">
    <property type="term" value="F:alcohol dehydrogenase (NAD+) activity"/>
    <property type="evidence" value="ECO:0007669"/>
    <property type="project" value="TreeGrafter"/>
</dbReference>
<evidence type="ECO:0000313" key="3">
    <source>
        <dbReference type="Proteomes" id="UP000824164"/>
    </source>
</evidence>
<dbReference type="SUPFAM" id="SSF56796">
    <property type="entry name" value="Dehydroquinate synthase-like"/>
    <property type="match status" value="1"/>
</dbReference>
<dbReference type="PROSITE" id="PS00060">
    <property type="entry name" value="ADH_IRON_2"/>
    <property type="match status" value="1"/>
</dbReference>
<dbReference type="PANTHER" id="PTHR11496">
    <property type="entry name" value="ALCOHOL DEHYDROGENASE"/>
    <property type="match status" value="1"/>
</dbReference>
<dbReference type="InterPro" id="IPR056798">
    <property type="entry name" value="ADH_Fe_C"/>
</dbReference>
<dbReference type="PANTHER" id="PTHR11496:SF102">
    <property type="entry name" value="ALCOHOL DEHYDROGENASE 4"/>
    <property type="match status" value="1"/>
</dbReference>
<organism evidence="2 3">
    <name type="scientific">Candidatus Onthocola gallistercoris</name>
    <dbReference type="NCBI Taxonomy" id="2840876"/>
    <lineage>
        <taxon>Bacteria</taxon>
        <taxon>Bacillati</taxon>
        <taxon>Bacillota</taxon>
        <taxon>Bacilli</taxon>
        <taxon>Candidatus Onthocola</taxon>
    </lineage>
</organism>
<accession>A0A9D1HEN4</accession>
<dbReference type="Gene3D" id="1.20.1090.10">
    <property type="entry name" value="Dehydroquinate synthase-like - alpha domain"/>
    <property type="match status" value="1"/>
</dbReference>
<reference evidence="2" key="2">
    <citation type="journal article" date="2021" name="PeerJ">
        <title>Extensive microbial diversity within the chicken gut microbiome revealed by metagenomics and culture.</title>
        <authorList>
            <person name="Gilroy R."/>
            <person name="Ravi A."/>
            <person name="Getino M."/>
            <person name="Pursley I."/>
            <person name="Horton D.L."/>
            <person name="Alikhan N.F."/>
            <person name="Baker D."/>
            <person name="Gharbi K."/>
            <person name="Hall N."/>
            <person name="Watson M."/>
            <person name="Adriaenssens E.M."/>
            <person name="Foster-Nyarko E."/>
            <person name="Jarju S."/>
            <person name="Secka A."/>
            <person name="Antonio M."/>
            <person name="Oren A."/>
            <person name="Chaudhuri R.R."/>
            <person name="La Ragione R."/>
            <person name="Hildebrand F."/>
            <person name="Pallen M.J."/>
        </authorList>
    </citation>
    <scope>NUCLEOTIDE SEQUENCE</scope>
    <source>
        <strain evidence="2">CHK187-14744</strain>
    </source>
</reference>
<feature type="domain" description="Fe-containing alcohol dehydrogenase-like C-terminal" evidence="1">
    <location>
        <begin position="2"/>
        <end position="119"/>
    </location>
</feature>
<evidence type="ECO:0000313" key="2">
    <source>
        <dbReference type="EMBL" id="HIU01793.1"/>
    </source>
</evidence>
<name>A0A9D1HEN4_9FIRM</name>
<evidence type="ECO:0000259" key="1">
    <source>
        <dbReference type="Pfam" id="PF25137"/>
    </source>
</evidence>
<protein>
    <submittedName>
        <fullName evidence="2">Iron-containing alcohol dehydrogenase</fullName>
    </submittedName>
</protein>
<dbReference type="InterPro" id="IPR039697">
    <property type="entry name" value="Alcohol_dehydrogenase_Fe"/>
</dbReference>
<proteinExistence type="predicted"/>